<accession>L8FZV9</accession>
<dbReference type="PANTHER" id="PTHR21539">
    <property type="entry name" value="SAGA-ASSOCIATED FACTOR 29"/>
    <property type="match status" value="1"/>
</dbReference>
<evidence type="ECO:0000313" key="3">
    <source>
        <dbReference type="EMBL" id="ELR05266.1"/>
    </source>
</evidence>
<feature type="domain" description="SGF29 C-terminal" evidence="2">
    <location>
        <begin position="307"/>
        <end position="446"/>
    </location>
</feature>
<gene>
    <name evidence="3" type="ORF">GMDG_07249</name>
</gene>
<dbReference type="EMBL" id="GL573378">
    <property type="protein sequence ID" value="ELR05266.1"/>
    <property type="molecule type" value="Genomic_DNA"/>
</dbReference>
<dbReference type="HOGENOM" id="CLU_023535_1_1_1"/>
<reference evidence="4" key="1">
    <citation type="submission" date="2010-09" db="EMBL/GenBank/DDBJ databases">
        <title>The genome sequence of Geomyces destructans 20631-21.</title>
        <authorList>
            <consortium name="The Broad Institute Genome Sequencing Platform"/>
            <person name="Cuomo C.A."/>
            <person name="Blehert D.S."/>
            <person name="Lorch J.M."/>
            <person name="Young S.K."/>
            <person name="Zeng Q."/>
            <person name="Gargeya S."/>
            <person name="Fitzgerald M."/>
            <person name="Haas B."/>
            <person name="Abouelleil A."/>
            <person name="Alvarado L."/>
            <person name="Arachchi H.M."/>
            <person name="Berlin A."/>
            <person name="Brown A."/>
            <person name="Chapman S.B."/>
            <person name="Chen Z."/>
            <person name="Dunbar C."/>
            <person name="Freedman E."/>
            <person name="Gearin G."/>
            <person name="Gellesch M."/>
            <person name="Goldberg J."/>
            <person name="Griggs A."/>
            <person name="Gujja S."/>
            <person name="Heiman D."/>
            <person name="Howarth C."/>
            <person name="Larson L."/>
            <person name="Lui A."/>
            <person name="MacDonald P.J.P."/>
            <person name="Montmayeur A."/>
            <person name="Murphy C."/>
            <person name="Neiman D."/>
            <person name="Pearson M."/>
            <person name="Priest M."/>
            <person name="Roberts A."/>
            <person name="Saif S."/>
            <person name="Shea T."/>
            <person name="Shenoy N."/>
            <person name="Sisk P."/>
            <person name="Stolte C."/>
            <person name="Sykes S."/>
            <person name="Wortman J."/>
            <person name="Nusbaum C."/>
            <person name="Birren B."/>
        </authorList>
    </citation>
    <scope>NUCLEOTIDE SEQUENCE [LARGE SCALE GENOMIC DNA]</scope>
    <source>
        <strain evidence="4">ATCC MYA-4855 / 20631-21</strain>
    </source>
</reference>
<protein>
    <recommendedName>
        <fullName evidence="2">SGF29 C-terminal domain-containing protein</fullName>
    </recommendedName>
</protein>
<dbReference type="Proteomes" id="UP000011064">
    <property type="component" value="Unassembled WGS sequence"/>
</dbReference>
<dbReference type="PROSITE" id="PS51518">
    <property type="entry name" value="SGF29_C"/>
    <property type="match status" value="1"/>
</dbReference>
<dbReference type="OrthoDB" id="10265994at2759"/>
<dbReference type="GO" id="GO:0000124">
    <property type="term" value="C:SAGA complex"/>
    <property type="evidence" value="ECO:0007669"/>
    <property type="project" value="InterPro"/>
</dbReference>
<dbReference type="InterPro" id="IPR037802">
    <property type="entry name" value="SGF29"/>
</dbReference>
<evidence type="ECO:0000259" key="2">
    <source>
        <dbReference type="PROSITE" id="PS51518"/>
    </source>
</evidence>
<feature type="region of interest" description="Disordered" evidence="1">
    <location>
        <begin position="85"/>
        <end position="139"/>
    </location>
</feature>
<dbReference type="VEuPathDB" id="FungiDB:GMDG_07249"/>
<evidence type="ECO:0000313" key="4">
    <source>
        <dbReference type="Proteomes" id="UP000011064"/>
    </source>
</evidence>
<evidence type="ECO:0000256" key="1">
    <source>
        <dbReference type="SAM" id="MobiDB-lite"/>
    </source>
</evidence>
<dbReference type="PANTHER" id="PTHR21539:SF0">
    <property type="entry name" value="SAGA-ASSOCIATED FACTOR 29"/>
    <property type="match status" value="1"/>
</dbReference>
<dbReference type="Pfam" id="PF07039">
    <property type="entry name" value="SGF29_Tudor"/>
    <property type="match status" value="1"/>
</dbReference>
<sequence length="446" mass="49321">MSRHRNVMGSVRLKAEPPPSSAIALSSRGLPFLTSFIHYLYQALLPILLSTRSQLPLLSRWKREVASCLDNRNTQPLKELALDGPSKYWSETPTSRRRKATLTGGSPGLGEESNNGKKPAMASQRKRVERGRVGGNGHDGNAELSIWEGCQDTIKSMLTLVTRMEECKKEILLMEEGMKERDTLGKIDALSSLQREQVKLSEQILSAGKTGDTPLIERLKVLRGLQSHNEGASAEPSRRGGPSRDKSSMDLDVASESPAPSPMVVDKPSRKNRDLGATSRSSQPPKESTTSKDAPAPTPSYEIDAKGKVTFNLRAEVAFRPRPQDPNVETEWIQGVVVRIIGEGKSRRYDVQDPEPDEVTNRPGAIHKSSAARMVPIPELGQSLPDYPQGKAVLARYPDTTTFYKAEVVAMNGKFVKLRFEGEEDEQVTMEVDRRFVLDHRGDNKG</sequence>
<organism evidence="3 4">
    <name type="scientific">Pseudogymnoascus destructans (strain ATCC MYA-4855 / 20631-21)</name>
    <name type="common">Bat white-nose syndrome fungus</name>
    <name type="synonym">Geomyces destructans</name>
    <dbReference type="NCBI Taxonomy" id="658429"/>
    <lineage>
        <taxon>Eukaryota</taxon>
        <taxon>Fungi</taxon>
        <taxon>Dikarya</taxon>
        <taxon>Ascomycota</taxon>
        <taxon>Pezizomycotina</taxon>
        <taxon>Leotiomycetes</taxon>
        <taxon>Thelebolales</taxon>
        <taxon>Thelebolaceae</taxon>
        <taxon>Pseudogymnoascus</taxon>
    </lineage>
</organism>
<proteinExistence type="predicted"/>
<dbReference type="STRING" id="658429.L8FZV9"/>
<dbReference type="AlphaFoldDB" id="L8FZV9"/>
<dbReference type="Gene3D" id="2.30.30.140">
    <property type="match status" value="1"/>
</dbReference>
<dbReference type="CDD" id="cd20393">
    <property type="entry name" value="Tudor_SGF29_rpt1"/>
    <property type="match status" value="1"/>
</dbReference>
<feature type="compositionally biased region" description="Basic and acidic residues" evidence="1">
    <location>
        <begin position="236"/>
        <end position="249"/>
    </location>
</feature>
<dbReference type="InterPro" id="IPR010750">
    <property type="entry name" value="SGF29_tudor-like_dom"/>
</dbReference>
<name>L8FZV9_PSED2</name>
<keyword evidence="4" id="KW-1185">Reference proteome</keyword>
<dbReference type="InterPro" id="IPR047288">
    <property type="entry name" value="Tudor_SGF29_rpt1"/>
</dbReference>
<dbReference type="InParanoid" id="L8FZV9"/>
<feature type="compositionally biased region" description="Polar residues" evidence="1">
    <location>
        <begin position="278"/>
        <end position="292"/>
    </location>
</feature>
<feature type="region of interest" description="Disordered" evidence="1">
    <location>
        <begin position="224"/>
        <end position="302"/>
    </location>
</feature>